<proteinExistence type="predicted"/>
<reference evidence="1" key="1">
    <citation type="submission" date="2021-06" db="EMBL/GenBank/DDBJ databases">
        <authorList>
            <person name="Kallberg Y."/>
            <person name="Tangrot J."/>
            <person name="Rosling A."/>
        </authorList>
    </citation>
    <scope>NUCLEOTIDE SEQUENCE</scope>
    <source>
        <strain evidence="1">28 12/20/2015</strain>
    </source>
</reference>
<comment type="caution">
    <text evidence="1">The sequence shown here is derived from an EMBL/GenBank/DDBJ whole genome shotgun (WGS) entry which is preliminary data.</text>
</comment>
<keyword evidence="2" id="KW-1185">Reference proteome</keyword>
<dbReference type="EMBL" id="CAJVPW010074712">
    <property type="protein sequence ID" value="CAG8796435.1"/>
    <property type="molecule type" value="Genomic_DNA"/>
</dbReference>
<evidence type="ECO:0000313" key="1">
    <source>
        <dbReference type="EMBL" id="CAG8796435.1"/>
    </source>
</evidence>
<feature type="non-terminal residue" evidence="1">
    <location>
        <position position="95"/>
    </location>
</feature>
<sequence>QRLKEAKELRERNRTQNSSTSKPSFSRNNPYINNNLQDKEQTEDSMNTKSLISECISDNEEMTLENEVAESTINEKPSTTANTTDIKNTDSMEAE</sequence>
<name>A0ACA9RJ13_9GLOM</name>
<protein>
    <submittedName>
        <fullName evidence="1">159_t:CDS:1</fullName>
    </submittedName>
</protein>
<evidence type="ECO:0000313" key="2">
    <source>
        <dbReference type="Proteomes" id="UP000789366"/>
    </source>
</evidence>
<accession>A0ACA9RJ13</accession>
<feature type="non-terminal residue" evidence="1">
    <location>
        <position position="1"/>
    </location>
</feature>
<gene>
    <name evidence="1" type="ORF">SPELUC_LOCUS17670</name>
</gene>
<dbReference type="Proteomes" id="UP000789366">
    <property type="component" value="Unassembled WGS sequence"/>
</dbReference>
<organism evidence="1 2">
    <name type="scientific">Cetraspora pellucida</name>
    <dbReference type="NCBI Taxonomy" id="1433469"/>
    <lineage>
        <taxon>Eukaryota</taxon>
        <taxon>Fungi</taxon>
        <taxon>Fungi incertae sedis</taxon>
        <taxon>Mucoromycota</taxon>
        <taxon>Glomeromycotina</taxon>
        <taxon>Glomeromycetes</taxon>
        <taxon>Diversisporales</taxon>
        <taxon>Gigasporaceae</taxon>
        <taxon>Cetraspora</taxon>
    </lineage>
</organism>